<keyword evidence="1" id="KW-0653">Protein transport</keyword>
<dbReference type="FunCoup" id="A0A1Y1U628">
    <property type="interactions" value="24"/>
</dbReference>
<dbReference type="GO" id="GO:0006406">
    <property type="term" value="P:mRNA export from nucleus"/>
    <property type="evidence" value="ECO:0007669"/>
    <property type="project" value="UniProtKB-UniRule"/>
</dbReference>
<keyword evidence="1" id="KW-0805">Transcription regulation</keyword>
<comment type="subcellular location">
    <subcellularLocation>
        <location evidence="1">Nucleus</location>
        <location evidence="1">Nucleoplasm</location>
    </subcellularLocation>
    <subcellularLocation>
        <location evidence="1">Cytoplasm</location>
        <location evidence="1">P-body</location>
    </subcellularLocation>
</comment>
<dbReference type="InterPro" id="IPR038212">
    <property type="entry name" value="TF_EnY2_sf"/>
</dbReference>
<protein>
    <recommendedName>
        <fullName evidence="1">Transcription and mRNA export factor SUS1</fullName>
    </recommendedName>
</protein>
<comment type="subunit">
    <text evidence="1">Component of the nuclear pore complex (NPC)-associated TREX-2 complex (transcription and export complex 2), composed of at least SUS1, SAC3, THP1, SEM1, and CDC31. TREX-2 contains 2 SUS1 chains. The TREX-2 complex interacts with the nucleoporin NUP1. Component of the 1.8 MDa SAGA transcription coactivator-HAT complex. SAGA is built of 5 distinct domains with specialized functions. Within the SAGA complex, SUS1, SGF11, SGF73 and UBP8 form an additional subcomplex of SAGA called the DUB module (deubiquitination module). Interacts directly with THP1, SAC3, SGF11, and with the RNA polymerase II.</text>
</comment>
<sequence>MSGAKPDEEVMDQIKKRLLETGDWERISRALRAQLEEAGWEDELKDLAKERVRAQSTPSLQALLEEISAQANKMIPPHIQKAVQQEIEAALEREVEPA</sequence>
<keyword evidence="1" id="KW-0509">mRNA transport</keyword>
<dbReference type="GO" id="GO:0071819">
    <property type="term" value="C:DUBm complex"/>
    <property type="evidence" value="ECO:0007669"/>
    <property type="project" value="UniProtKB-UniRule"/>
</dbReference>
<dbReference type="GO" id="GO:0000124">
    <property type="term" value="C:SAGA complex"/>
    <property type="evidence" value="ECO:0007669"/>
    <property type="project" value="UniProtKB-UniRule"/>
</dbReference>
<dbReference type="GO" id="GO:0006368">
    <property type="term" value="P:transcription elongation by RNA polymerase II"/>
    <property type="evidence" value="ECO:0007669"/>
    <property type="project" value="UniProtKB-UniRule"/>
</dbReference>
<keyword evidence="3" id="KW-1185">Reference proteome</keyword>
<dbReference type="Gene3D" id="1.10.246.140">
    <property type="match status" value="1"/>
</dbReference>
<name>A0A1Y1U628_9TREE</name>
<comment type="similarity">
    <text evidence="1">Belongs to the ENY2 family.</text>
</comment>
<dbReference type="Pfam" id="PF10163">
    <property type="entry name" value="EnY2"/>
    <property type="match status" value="1"/>
</dbReference>
<keyword evidence="1" id="KW-0010">Activator</keyword>
<dbReference type="GO" id="GO:0000932">
    <property type="term" value="C:P-body"/>
    <property type="evidence" value="ECO:0007669"/>
    <property type="project" value="UniProtKB-SubCell"/>
</dbReference>
<dbReference type="HAMAP" id="MF_03046">
    <property type="entry name" value="ENY2_Sus1"/>
    <property type="match status" value="1"/>
</dbReference>
<keyword evidence="1" id="KW-0156">Chromatin regulator</keyword>
<keyword evidence="1" id="KW-0811">Translocation</keyword>
<evidence type="ECO:0000256" key="1">
    <source>
        <dbReference type="HAMAP-Rule" id="MF_03046"/>
    </source>
</evidence>
<proteinExistence type="inferred from homology"/>
<accession>A0A1Y1U628</accession>
<dbReference type="GO" id="GO:0006325">
    <property type="term" value="P:chromatin organization"/>
    <property type="evidence" value="ECO:0007669"/>
    <property type="project" value="UniProtKB-KW"/>
</dbReference>
<dbReference type="OrthoDB" id="6221744at2759"/>
<dbReference type="STRING" id="4999.A0A1Y1U628"/>
<dbReference type="AlphaFoldDB" id="A0A1Y1U628"/>
<evidence type="ECO:0000313" key="2">
    <source>
        <dbReference type="EMBL" id="ORX33483.1"/>
    </source>
</evidence>
<dbReference type="InterPro" id="IPR018783">
    <property type="entry name" value="TF_ENY2"/>
</dbReference>
<dbReference type="GO" id="GO:0015031">
    <property type="term" value="P:protein transport"/>
    <property type="evidence" value="ECO:0007669"/>
    <property type="project" value="UniProtKB-KW"/>
</dbReference>
<keyword evidence="1" id="KW-0539">Nucleus</keyword>
<comment type="function">
    <text evidence="1">Involved in mRNA export coupled transcription activation by association with both the TREX-2 and the SAGA complexes. At the promoters, SAGA is required for recruitment of the basal transcription machinery. It influences RNA polymerase II transcriptional activity through different activities such as TBP interaction and promoter selectivity, interaction with transcription activators, and chromatin modification through histone acetylation and deubiquitination. Within the SAGA complex, participates to a subcomplex required for deubiquitination of H2B and for the maintenance of steady-state H3 methylation levels. The TREX-2 complex functions in docking export-competent ribonucleoprotein particles (mRNPs) to the nuclear entrance of the nuclear pore complex (nuclear basket). TREX-2 participates in mRNA export and accurate chromatin positioning in the nucleus by tethering genes to the nuclear periphery. May also be involved in cytoplasmic mRNA decay by interaction with components of P-bodies.</text>
</comment>
<dbReference type="GO" id="GO:0070390">
    <property type="term" value="C:transcription export complex 2"/>
    <property type="evidence" value="ECO:0007669"/>
    <property type="project" value="UniProtKB-UniRule"/>
</dbReference>
<dbReference type="GO" id="GO:0003713">
    <property type="term" value="F:transcription coactivator activity"/>
    <property type="evidence" value="ECO:0007669"/>
    <property type="project" value="UniProtKB-UniRule"/>
</dbReference>
<dbReference type="GO" id="GO:0005643">
    <property type="term" value="C:nuclear pore"/>
    <property type="evidence" value="ECO:0007669"/>
    <property type="project" value="UniProtKB-UniRule"/>
</dbReference>
<organism evidence="2 3">
    <name type="scientific">Kockovaella imperatae</name>
    <dbReference type="NCBI Taxonomy" id="4999"/>
    <lineage>
        <taxon>Eukaryota</taxon>
        <taxon>Fungi</taxon>
        <taxon>Dikarya</taxon>
        <taxon>Basidiomycota</taxon>
        <taxon>Agaricomycotina</taxon>
        <taxon>Tremellomycetes</taxon>
        <taxon>Tremellales</taxon>
        <taxon>Cuniculitremaceae</taxon>
        <taxon>Kockovaella</taxon>
    </lineage>
</organism>
<evidence type="ECO:0000313" key="3">
    <source>
        <dbReference type="Proteomes" id="UP000193218"/>
    </source>
</evidence>
<reference evidence="2 3" key="1">
    <citation type="submission" date="2017-03" db="EMBL/GenBank/DDBJ databases">
        <title>Widespread Adenine N6-methylation of Active Genes in Fungi.</title>
        <authorList>
            <consortium name="DOE Joint Genome Institute"/>
            <person name="Mondo S.J."/>
            <person name="Dannebaum R.O."/>
            <person name="Kuo R.C."/>
            <person name="Louie K.B."/>
            <person name="Bewick A.J."/>
            <person name="Labutti K."/>
            <person name="Haridas S."/>
            <person name="Kuo A."/>
            <person name="Salamov A."/>
            <person name="Ahrendt S.R."/>
            <person name="Lau R."/>
            <person name="Bowen B.P."/>
            <person name="Lipzen A."/>
            <person name="Sullivan W."/>
            <person name="Andreopoulos W.B."/>
            <person name="Clum A."/>
            <person name="Lindquist E."/>
            <person name="Daum C."/>
            <person name="Northen T.R."/>
            <person name="Ramamoorthy G."/>
            <person name="Schmitz R.J."/>
            <person name="Gryganskyi A."/>
            <person name="Culley D."/>
            <person name="Magnuson J."/>
            <person name="James T.Y."/>
            <person name="O'Malley M.A."/>
            <person name="Stajich J.E."/>
            <person name="Spatafora J.W."/>
            <person name="Visel A."/>
            <person name="Grigoriev I.V."/>
        </authorList>
    </citation>
    <scope>NUCLEOTIDE SEQUENCE [LARGE SCALE GENOMIC DNA]</scope>
    <source>
        <strain evidence="2 3">NRRL Y-17943</strain>
    </source>
</reference>
<comment type="caution">
    <text evidence="2">The sequence shown here is derived from an EMBL/GenBank/DDBJ whole genome shotgun (WGS) entry which is preliminary data.</text>
</comment>
<keyword evidence="1" id="KW-0963">Cytoplasm</keyword>
<gene>
    <name evidence="1" type="primary">SUS1</name>
    <name evidence="2" type="ORF">BD324DRAFT_639533</name>
</gene>
<dbReference type="EMBL" id="NBSH01000020">
    <property type="protein sequence ID" value="ORX33483.1"/>
    <property type="molecule type" value="Genomic_DNA"/>
</dbReference>
<dbReference type="PANTHER" id="PTHR12514">
    <property type="entry name" value="ENHANCER OF YELLOW 2 TRANSCRIPTION FACTOR"/>
    <property type="match status" value="1"/>
</dbReference>
<keyword evidence="1" id="KW-0813">Transport</keyword>
<dbReference type="InParanoid" id="A0A1Y1U628"/>
<dbReference type="Proteomes" id="UP000193218">
    <property type="component" value="Unassembled WGS sequence"/>
</dbReference>
<keyword evidence="1" id="KW-0804">Transcription</keyword>
<dbReference type="GO" id="GO:0005654">
    <property type="term" value="C:nucleoplasm"/>
    <property type="evidence" value="ECO:0007669"/>
    <property type="project" value="UniProtKB-SubCell"/>
</dbReference>